<feature type="compositionally biased region" description="Basic residues" evidence="13">
    <location>
        <begin position="608"/>
        <end position="618"/>
    </location>
</feature>
<dbReference type="CDD" id="cd21386">
    <property type="entry name" value="GAT_Hse1"/>
    <property type="match status" value="1"/>
</dbReference>
<dbReference type="SUPFAM" id="SSF48464">
    <property type="entry name" value="ENTH/VHS domain"/>
    <property type="match status" value="1"/>
</dbReference>
<comment type="similarity">
    <text evidence="3">Belongs to the STAM family.</text>
</comment>
<dbReference type="InterPro" id="IPR036028">
    <property type="entry name" value="SH3-like_dom_sf"/>
</dbReference>
<dbReference type="SMART" id="SM00326">
    <property type="entry name" value="SH3"/>
    <property type="match status" value="1"/>
</dbReference>
<evidence type="ECO:0000256" key="5">
    <source>
        <dbReference type="ARBA" id="ARBA00017923"/>
    </source>
</evidence>
<dbReference type="Proteomes" id="UP000749309">
    <property type="component" value="Unassembled WGS sequence"/>
</dbReference>
<feature type="domain" description="VHS" evidence="15">
    <location>
        <begin position="114"/>
        <end position="244"/>
    </location>
</feature>
<dbReference type="PRINTS" id="PR01887">
    <property type="entry name" value="SPECTRNALPHA"/>
</dbReference>
<evidence type="ECO:0000313" key="16">
    <source>
        <dbReference type="EMBL" id="KAF3900120.1"/>
    </source>
</evidence>
<keyword evidence="10" id="KW-0653">Protein transport</keyword>
<feature type="compositionally biased region" description="Polar residues" evidence="13">
    <location>
        <begin position="301"/>
        <end position="313"/>
    </location>
</feature>
<dbReference type="InterPro" id="IPR004152">
    <property type="entry name" value="GAT_dom"/>
</dbReference>
<feature type="region of interest" description="Disordered" evidence="13">
    <location>
        <begin position="275"/>
        <end position="313"/>
    </location>
</feature>
<feature type="compositionally biased region" description="Pro residues" evidence="13">
    <location>
        <begin position="481"/>
        <end position="506"/>
    </location>
</feature>
<reference evidence="16" key="1">
    <citation type="submission" date="2020-03" db="EMBL/GenBank/DDBJ databases">
        <title>Whole Genome Sequence of Trichophyton interdigitale from India.</title>
        <authorList>
            <person name="Kumar P."/>
        </authorList>
    </citation>
    <scope>NUCLEOTIDE SEQUENCE</scope>
    <source>
        <strain evidence="16">UCMS-IGIB-CI14</strain>
    </source>
</reference>
<sequence>MPRHERRAQPCADVIEAASADVSLTQSQSKAKAGNTIQGSISNSLLTSYARTPEPPSTASEDIHIPPLVRRRLSLQVYNFCPFVRTAISHKLAGLDIWLPVRGLALYLTYDPKATDENLTSENWEYILVRYTYRVHGVVLGSKDAVAALIRRLAHRNANVQLYTLELANALSQNCGQKVYQELASKSFTDALLRLANDRNTHQQVKSKILEHIEQWTEMFSSNPDLGIMEQAYLKLKSQNPNLQPPSKPTKREITELDRLKEEEELQMALALSVKDKQPATEQQPSNSESSQQASAAEGSNTASTSQPTAIASGTTAATVSRVRALYDFQPSEPGELQFRKGDVIAVLESVYKDWWKGSLRGQTGIFPLNYVEKLSDPTQEELQREAQMEAEVFAEIKNVEKLLALLSTSNSELNVQENEEITTLYHSTLAIRPKLIELIGKYSKKKDDFTQLNEKFIKARRDYEALLESSMAHPGQPQFGRPPPQAAYAYPPPGVQQYPPGPGPGHGPHQPDQRYFTPRPGAQNAPPSNDPSAYYGAGAEQSGPPYPSGTSPENRKHTPVPGQQGQDAYSNPQTQYTIQTKVDQPQELTFCSPSAALPTSSTTRRLPTTKRCIRTRA</sequence>
<accession>A0A9P4YLU7</accession>
<evidence type="ECO:0000259" key="14">
    <source>
        <dbReference type="PROSITE" id="PS50002"/>
    </source>
</evidence>
<comment type="caution">
    <text evidence="16">The sequence shown here is derived from an EMBL/GenBank/DDBJ whole genome shotgun (WGS) entry which is preliminary data.</text>
</comment>
<keyword evidence="7 12" id="KW-0728">SH3 domain</keyword>
<dbReference type="GO" id="GO:0010008">
    <property type="term" value="C:endosome membrane"/>
    <property type="evidence" value="ECO:0007669"/>
    <property type="project" value="UniProtKB-SubCell"/>
</dbReference>
<dbReference type="Gene3D" id="1.20.5.1940">
    <property type="match status" value="1"/>
</dbReference>
<dbReference type="Pfam" id="PF00790">
    <property type="entry name" value="VHS"/>
    <property type="match status" value="1"/>
</dbReference>
<dbReference type="PANTHER" id="PTHR45929:SF3">
    <property type="entry name" value="JAK PATHWAY SIGNAL TRANSDUCTION ADAPTOR MOLECULE"/>
    <property type="match status" value="1"/>
</dbReference>
<dbReference type="AlphaFoldDB" id="A0A9P4YLU7"/>
<keyword evidence="8" id="KW-0813">Transport</keyword>
<evidence type="ECO:0000259" key="15">
    <source>
        <dbReference type="PROSITE" id="PS50179"/>
    </source>
</evidence>
<dbReference type="PRINTS" id="PR00452">
    <property type="entry name" value="SH3DOMAIN"/>
</dbReference>
<proteinExistence type="inferred from homology"/>
<dbReference type="Pfam" id="PF03127">
    <property type="entry name" value="GAT"/>
    <property type="match status" value="1"/>
</dbReference>
<dbReference type="GO" id="GO:0043130">
    <property type="term" value="F:ubiquitin binding"/>
    <property type="evidence" value="ECO:0007669"/>
    <property type="project" value="InterPro"/>
</dbReference>
<dbReference type="Gene3D" id="2.30.30.40">
    <property type="entry name" value="SH3 Domains"/>
    <property type="match status" value="1"/>
</dbReference>
<evidence type="ECO:0000256" key="13">
    <source>
        <dbReference type="SAM" id="MobiDB-lite"/>
    </source>
</evidence>
<feature type="compositionally biased region" description="Low complexity" evidence="13">
    <location>
        <begin position="282"/>
        <end position="300"/>
    </location>
</feature>
<feature type="compositionally biased region" description="Polar residues" evidence="13">
    <location>
        <begin position="562"/>
        <end position="580"/>
    </location>
</feature>
<dbReference type="CDD" id="cd16978">
    <property type="entry name" value="VHS_HSE1"/>
    <property type="match status" value="1"/>
</dbReference>
<dbReference type="SUPFAM" id="SSF50044">
    <property type="entry name" value="SH3-domain"/>
    <property type="match status" value="1"/>
</dbReference>
<dbReference type="PROSITE" id="PS50002">
    <property type="entry name" value="SH3"/>
    <property type="match status" value="1"/>
</dbReference>
<evidence type="ECO:0000256" key="4">
    <source>
        <dbReference type="ARBA" id="ARBA00011446"/>
    </source>
</evidence>
<evidence type="ECO:0000256" key="10">
    <source>
        <dbReference type="ARBA" id="ARBA00022927"/>
    </source>
</evidence>
<dbReference type="InterPro" id="IPR008942">
    <property type="entry name" value="ENTH_VHS"/>
</dbReference>
<comment type="subcellular location">
    <subcellularLocation>
        <location evidence="2">Endosome membrane</location>
        <topology evidence="2">Peripheral membrane protein</topology>
        <orientation evidence="2">Cytoplasmic side</orientation>
    </subcellularLocation>
</comment>
<dbReference type="InterPro" id="IPR002014">
    <property type="entry name" value="VHS_dom"/>
</dbReference>
<comment type="function">
    <text evidence="1">Component of the ESCRT-0 complex which is the sorting receptor for ubiquitinated cargo proteins at the multivesicular body (MVB).</text>
</comment>
<feature type="domain" description="SH3" evidence="14">
    <location>
        <begin position="318"/>
        <end position="377"/>
    </location>
</feature>
<organism evidence="16 17">
    <name type="scientific">Trichophyton interdigitale</name>
    <dbReference type="NCBI Taxonomy" id="101480"/>
    <lineage>
        <taxon>Eukaryota</taxon>
        <taxon>Fungi</taxon>
        <taxon>Dikarya</taxon>
        <taxon>Ascomycota</taxon>
        <taxon>Pezizomycotina</taxon>
        <taxon>Eurotiomycetes</taxon>
        <taxon>Eurotiomycetidae</taxon>
        <taxon>Onygenales</taxon>
        <taxon>Arthrodermataceae</taxon>
        <taxon>Trichophyton</taxon>
    </lineage>
</organism>
<dbReference type="PANTHER" id="PTHR45929">
    <property type="entry name" value="JAK PATHWAY SIGNAL TRANSDUCTION ADAPTOR MOLECULE"/>
    <property type="match status" value="1"/>
</dbReference>
<dbReference type="InterPro" id="IPR001452">
    <property type="entry name" value="SH3_domain"/>
</dbReference>
<dbReference type="FunFam" id="2.30.30.40:FF:000072">
    <property type="entry name" value="Unconventional Myosin IB"/>
    <property type="match status" value="1"/>
</dbReference>
<evidence type="ECO:0000256" key="9">
    <source>
        <dbReference type="ARBA" id="ARBA00022753"/>
    </source>
</evidence>
<dbReference type="PROSITE" id="PS50179">
    <property type="entry name" value="VHS"/>
    <property type="match status" value="1"/>
</dbReference>
<dbReference type="Gene3D" id="1.25.40.90">
    <property type="match status" value="1"/>
</dbReference>
<dbReference type="EMBL" id="JAAQVJ010000017">
    <property type="protein sequence ID" value="KAF3900120.1"/>
    <property type="molecule type" value="Genomic_DNA"/>
</dbReference>
<dbReference type="GO" id="GO:0033565">
    <property type="term" value="C:ESCRT-0 complex"/>
    <property type="evidence" value="ECO:0007669"/>
    <property type="project" value="TreeGrafter"/>
</dbReference>
<feature type="region of interest" description="Disordered" evidence="13">
    <location>
        <begin position="592"/>
        <end position="618"/>
    </location>
</feature>
<dbReference type="CDD" id="cd11805">
    <property type="entry name" value="SH3_GRB2_like_C"/>
    <property type="match status" value="1"/>
</dbReference>
<evidence type="ECO:0000256" key="12">
    <source>
        <dbReference type="PROSITE-ProRule" id="PRU00192"/>
    </source>
</evidence>
<dbReference type="SMART" id="SM00288">
    <property type="entry name" value="VHS"/>
    <property type="match status" value="1"/>
</dbReference>
<name>A0A9P4YLU7_9EURO</name>
<dbReference type="GO" id="GO:0043328">
    <property type="term" value="P:protein transport to vacuole involved in ubiquitin-dependent protein catabolic process via the multivesicular body sorting pathway"/>
    <property type="evidence" value="ECO:0007669"/>
    <property type="project" value="TreeGrafter"/>
</dbReference>
<dbReference type="InterPro" id="IPR050670">
    <property type="entry name" value="STAM"/>
</dbReference>
<dbReference type="PROSITE" id="PS50330">
    <property type="entry name" value="UIM"/>
    <property type="match status" value="1"/>
</dbReference>
<evidence type="ECO:0000256" key="1">
    <source>
        <dbReference type="ARBA" id="ARBA00002654"/>
    </source>
</evidence>
<evidence type="ECO:0000256" key="2">
    <source>
        <dbReference type="ARBA" id="ARBA00004125"/>
    </source>
</evidence>
<dbReference type="Pfam" id="PF00018">
    <property type="entry name" value="SH3_1"/>
    <property type="match status" value="1"/>
</dbReference>
<dbReference type="GO" id="GO:0035091">
    <property type="term" value="F:phosphatidylinositol binding"/>
    <property type="evidence" value="ECO:0007669"/>
    <property type="project" value="InterPro"/>
</dbReference>
<protein>
    <recommendedName>
        <fullName evidence="5">Class E vacuolar protein-sorting machinery protein HSE1</fullName>
    </recommendedName>
    <alternativeName>
        <fullName evidence="6">Class E vacuolar protein-sorting machinery protein hse1</fullName>
    </alternativeName>
</protein>
<evidence type="ECO:0000256" key="11">
    <source>
        <dbReference type="ARBA" id="ARBA00023136"/>
    </source>
</evidence>
<evidence type="ECO:0000313" key="17">
    <source>
        <dbReference type="Proteomes" id="UP000749309"/>
    </source>
</evidence>
<feature type="compositionally biased region" description="Low complexity" evidence="13">
    <location>
        <begin position="593"/>
        <end position="607"/>
    </location>
</feature>
<evidence type="ECO:0000256" key="7">
    <source>
        <dbReference type="ARBA" id="ARBA00022443"/>
    </source>
</evidence>
<evidence type="ECO:0000256" key="3">
    <source>
        <dbReference type="ARBA" id="ARBA00009666"/>
    </source>
</evidence>
<keyword evidence="11" id="KW-0472">Membrane</keyword>
<evidence type="ECO:0000256" key="6">
    <source>
        <dbReference type="ARBA" id="ARBA00018978"/>
    </source>
</evidence>
<dbReference type="InterPro" id="IPR003903">
    <property type="entry name" value="UIM_dom"/>
</dbReference>
<feature type="region of interest" description="Disordered" evidence="13">
    <location>
        <begin position="472"/>
        <end position="580"/>
    </location>
</feature>
<evidence type="ECO:0000256" key="8">
    <source>
        <dbReference type="ARBA" id="ARBA00022448"/>
    </source>
</evidence>
<gene>
    <name evidence="16" type="ORF">GY632_0973</name>
</gene>
<comment type="subunit">
    <text evidence="4">Component of the ESCRT-0 complex composed of HSE1 and VPS27.</text>
</comment>
<keyword evidence="9" id="KW-0967">Endosome</keyword>